<protein>
    <submittedName>
        <fullName evidence="1">Uncharacterized protein</fullName>
    </submittedName>
</protein>
<evidence type="ECO:0000313" key="1">
    <source>
        <dbReference type="EMBL" id="APT74786.1"/>
    </source>
</evidence>
<proteinExistence type="predicted"/>
<gene>
    <name evidence="1" type="ORF">BW47_00025</name>
</gene>
<dbReference type="SUPFAM" id="SSF52540">
    <property type="entry name" value="P-loop containing nucleoside triphosphate hydrolases"/>
    <property type="match status" value="1"/>
</dbReference>
<dbReference type="InterPro" id="IPR027417">
    <property type="entry name" value="P-loop_NTPase"/>
</dbReference>
<name>A0ABM6GGI9_9BACT</name>
<evidence type="ECO:0000313" key="2">
    <source>
        <dbReference type="Proteomes" id="UP000185490"/>
    </source>
</evidence>
<dbReference type="Proteomes" id="UP000185490">
    <property type="component" value="Chromosome"/>
</dbReference>
<dbReference type="RefSeq" id="WP_041425856.1">
    <property type="nucleotide sequence ID" value="NZ_CP007389.1"/>
</dbReference>
<dbReference type="EMBL" id="CP007389">
    <property type="protein sequence ID" value="APT74786.1"/>
    <property type="molecule type" value="Genomic_DNA"/>
</dbReference>
<dbReference type="Gene3D" id="3.40.50.300">
    <property type="entry name" value="P-loop containing nucleotide triphosphate hydrolases"/>
    <property type="match status" value="1"/>
</dbReference>
<accession>A0ABM6GGI9</accession>
<keyword evidence="2" id="KW-1185">Reference proteome</keyword>
<organism evidence="1 2">
    <name type="scientific">Thermosipho melanesiensis</name>
    <dbReference type="NCBI Taxonomy" id="46541"/>
    <lineage>
        <taxon>Bacteria</taxon>
        <taxon>Thermotogati</taxon>
        <taxon>Thermotogota</taxon>
        <taxon>Thermotogae</taxon>
        <taxon>Thermotogales</taxon>
        <taxon>Fervidobacteriaceae</taxon>
        <taxon>Thermosipho</taxon>
    </lineage>
</organism>
<sequence>MFKHAKIIVMDEPISQLDELTVDEIFENFLDFLKDKTVLIITHRVSNKKFFDRIIELKDGTIIKEEKF</sequence>
<reference evidence="1 2" key="1">
    <citation type="submission" date="2014-02" db="EMBL/GenBank/DDBJ databases">
        <title>Diversity of Thermotogales isolates from hydrothermal vents.</title>
        <authorList>
            <person name="Haverkamp T.H.A."/>
            <person name="Lossouarn J."/>
            <person name="Geslin C."/>
            <person name="Nesbo C.L."/>
        </authorList>
    </citation>
    <scope>NUCLEOTIDE SEQUENCE [LARGE SCALE GENOMIC DNA]</scope>
    <source>
        <strain evidence="1 2">431</strain>
    </source>
</reference>